<organism evidence="2 3">
    <name type="scientific">Paraconiothyrium brasiliense</name>
    <dbReference type="NCBI Taxonomy" id="300254"/>
    <lineage>
        <taxon>Eukaryota</taxon>
        <taxon>Fungi</taxon>
        <taxon>Dikarya</taxon>
        <taxon>Ascomycota</taxon>
        <taxon>Pezizomycotina</taxon>
        <taxon>Dothideomycetes</taxon>
        <taxon>Pleosporomycetidae</taxon>
        <taxon>Pleosporales</taxon>
        <taxon>Massarineae</taxon>
        <taxon>Didymosphaeriaceae</taxon>
        <taxon>Paraconiothyrium</taxon>
    </lineage>
</organism>
<accession>A0ABR3R4E4</accession>
<comment type="caution">
    <text evidence="2">The sequence shown here is derived from an EMBL/GenBank/DDBJ whole genome shotgun (WGS) entry which is preliminary data.</text>
</comment>
<protein>
    <submittedName>
        <fullName evidence="2">Uncharacterized protein</fullName>
    </submittedName>
</protein>
<sequence>MIRTHASSTPQELIHESKIPSITSKTRDSKLQPENVSTTTTLSFATPKSLAFFKRFTWELTPWTRPNIDPTTATAISAHIPTLPADAIHLAICLGVGYTAFSKACRDQRPHLYVVFPHLRRPIDEQFWRVWHTNIVKPAFDEAWISSGLVDVWEREDTAWITEKAAPTADQVLDRYDNAPSYRRQRPQQIQWPEWRDFWEFDEEPSPRTLSKGSEGGFSYRRALVFDEAWSAMRDMLKGGDELREMSDPILLALWEKAVEVEEPVSADVLIKTVGKEWDAYIDLRFVEKNMFVVHLVEPTNQNNLHGQGSQPTGPGGPAGSK</sequence>
<gene>
    <name evidence="2" type="ORF">SLS60_008015</name>
</gene>
<dbReference type="EMBL" id="JAKJXO020000011">
    <property type="protein sequence ID" value="KAL1598872.1"/>
    <property type="molecule type" value="Genomic_DNA"/>
</dbReference>
<evidence type="ECO:0000313" key="2">
    <source>
        <dbReference type="EMBL" id="KAL1598872.1"/>
    </source>
</evidence>
<evidence type="ECO:0000313" key="3">
    <source>
        <dbReference type="Proteomes" id="UP001521785"/>
    </source>
</evidence>
<dbReference type="Proteomes" id="UP001521785">
    <property type="component" value="Unassembled WGS sequence"/>
</dbReference>
<reference evidence="2 3" key="1">
    <citation type="submission" date="2024-02" db="EMBL/GenBank/DDBJ databases">
        <title>De novo assembly and annotation of 12 fungi associated with fruit tree decline syndrome in Ontario, Canada.</title>
        <authorList>
            <person name="Sulman M."/>
            <person name="Ellouze W."/>
            <person name="Ilyukhin E."/>
        </authorList>
    </citation>
    <scope>NUCLEOTIDE SEQUENCE [LARGE SCALE GENOMIC DNA]</scope>
    <source>
        <strain evidence="2 3">M42-189</strain>
    </source>
</reference>
<keyword evidence="3" id="KW-1185">Reference proteome</keyword>
<name>A0ABR3R4E4_9PLEO</name>
<evidence type="ECO:0000256" key="1">
    <source>
        <dbReference type="SAM" id="MobiDB-lite"/>
    </source>
</evidence>
<feature type="region of interest" description="Disordered" evidence="1">
    <location>
        <begin position="301"/>
        <end position="322"/>
    </location>
</feature>
<proteinExistence type="predicted"/>